<dbReference type="AlphaFoldDB" id="A0AAQ3Q5T7"/>
<organism evidence="3 4">
    <name type="scientific">Canna indica</name>
    <name type="common">Indian-shot</name>
    <dbReference type="NCBI Taxonomy" id="4628"/>
    <lineage>
        <taxon>Eukaryota</taxon>
        <taxon>Viridiplantae</taxon>
        <taxon>Streptophyta</taxon>
        <taxon>Embryophyta</taxon>
        <taxon>Tracheophyta</taxon>
        <taxon>Spermatophyta</taxon>
        <taxon>Magnoliopsida</taxon>
        <taxon>Liliopsida</taxon>
        <taxon>Zingiberales</taxon>
        <taxon>Cannaceae</taxon>
        <taxon>Canna</taxon>
    </lineage>
</organism>
<feature type="chain" id="PRO_5042948434" evidence="2">
    <location>
        <begin position="27"/>
        <end position="77"/>
    </location>
</feature>
<name>A0AAQ3Q5T7_9LILI</name>
<dbReference type="EMBL" id="CP136891">
    <property type="protein sequence ID" value="WOK97585.1"/>
    <property type="molecule type" value="Genomic_DNA"/>
</dbReference>
<feature type="signal peptide" evidence="2">
    <location>
        <begin position="1"/>
        <end position="26"/>
    </location>
</feature>
<dbReference type="PANTHER" id="PTHR37908">
    <property type="entry name" value="TRANSMEMBRANE PROTEIN"/>
    <property type="match status" value="1"/>
</dbReference>
<evidence type="ECO:0000256" key="1">
    <source>
        <dbReference type="SAM" id="MobiDB-lite"/>
    </source>
</evidence>
<keyword evidence="2" id="KW-0732">Signal</keyword>
<dbReference type="PANTHER" id="PTHR37908:SF3">
    <property type="entry name" value="TRANSMEMBRANE PROTEIN"/>
    <property type="match status" value="1"/>
</dbReference>
<protein>
    <submittedName>
        <fullName evidence="3">Uncharacterized protein</fullName>
    </submittedName>
</protein>
<proteinExistence type="predicted"/>
<gene>
    <name evidence="3" type="ORF">Cni_G06293</name>
</gene>
<evidence type="ECO:0000256" key="2">
    <source>
        <dbReference type="SAM" id="SignalP"/>
    </source>
</evidence>
<evidence type="ECO:0000313" key="4">
    <source>
        <dbReference type="Proteomes" id="UP001327560"/>
    </source>
</evidence>
<reference evidence="3 4" key="1">
    <citation type="submission" date="2023-10" db="EMBL/GenBank/DDBJ databases">
        <title>Chromosome-scale genome assembly provides insights into flower coloration mechanisms of Canna indica.</title>
        <authorList>
            <person name="Li C."/>
        </authorList>
    </citation>
    <scope>NUCLEOTIDE SEQUENCE [LARGE SCALE GENOMIC DNA]</scope>
    <source>
        <tissue evidence="3">Flower</tissue>
    </source>
</reference>
<feature type="region of interest" description="Disordered" evidence="1">
    <location>
        <begin position="55"/>
        <end position="77"/>
    </location>
</feature>
<accession>A0AAQ3Q5T7</accession>
<keyword evidence="4" id="KW-1185">Reference proteome</keyword>
<dbReference type="Proteomes" id="UP001327560">
    <property type="component" value="Chromosome 2"/>
</dbReference>
<sequence>MAKSWFLTLLIISALFSLSIIPQGHGRRMTAVRSASEIEEGGWEGRGMVEMTMDYKEPGANTNPRGGLAPPPSPSSS</sequence>
<evidence type="ECO:0000313" key="3">
    <source>
        <dbReference type="EMBL" id="WOK97585.1"/>
    </source>
</evidence>